<gene>
    <name evidence="1" type="ORF">E1284_02945</name>
</gene>
<organism evidence="1 2">
    <name type="scientific">Actinomadura bangladeshensis</name>
    <dbReference type="NCBI Taxonomy" id="453573"/>
    <lineage>
        <taxon>Bacteria</taxon>
        <taxon>Bacillati</taxon>
        <taxon>Actinomycetota</taxon>
        <taxon>Actinomycetes</taxon>
        <taxon>Streptosporangiales</taxon>
        <taxon>Thermomonosporaceae</taxon>
        <taxon>Actinomadura</taxon>
    </lineage>
</organism>
<dbReference type="OrthoDB" id="4282368at2"/>
<name>A0A4R4PAP7_9ACTN</name>
<sequence>MTGVVLAAVTLTTSGCQAMNDIGYEPKAADPETVRSQVEARLAGIKEMVDLPKGKGDPPAALINTEAQGVERGYSMTGSWSVWGLPDQEIGEGYARVRKALPSAGWKVVQEGRDAFSKQDPEIWAERTDDHSKLTIEWIKPRNDKGSVLLAMISSRIYVAPPDVDLNTKI</sequence>
<protein>
    <submittedName>
        <fullName evidence="1">Uncharacterized protein</fullName>
    </submittedName>
</protein>
<evidence type="ECO:0000313" key="1">
    <source>
        <dbReference type="EMBL" id="TDC19638.1"/>
    </source>
</evidence>
<dbReference type="EMBL" id="SMJW01000007">
    <property type="protein sequence ID" value="TDC19638.1"/>
    <property type="molecule type" value="Genomic_DNA"/>
</dbReference>
<reference evidence="1 2" key="1">
    <citation type="submission" date="2019-03" db="EMBL/GenBank/DDBJ databases">
        <title>Draft genome sequences of novel Actinobacteria.</title>
        <authorList>
            <person name="Sahin N."/>
            <person name="Ay H."/>
            <person name="Saygin H."/>
        </authorList>
    </citation>
    <scope>NUCLEOTIDE SEQUENCE [LARGE SCALE GENOMIC DNA]</scope>
    <source>
        <strain evidence="1 2">DSM 45347</strain>
    </source>
</reference>
<keyword evidence="2" id="KW-1185">Reference proteome</keyword>
<dbReference type="AlphaFoldDB" id="A0A4R4PAP7"/>
<evidence type="ECO:0000313" key="2">
    <source>
        <dbReference type="Proteomes" id="UP000295431"/>
    </source>
</evidence>
<proteinExistence type="predicted"/>
<comment type="caution">
    <text evidence="1">The sequence shown here is derived from an EMBL/GenBank/DDBJ whole genome shotgun (WGS) entry which is preliminary data.</text>
</comment>
<accession>A0A4R4PAP7</accession>
<dbReference type="RefSeq" id="WP_131936746.1">
    <property type="nucleotide sequence ID" value="NZ_BAAAMX010000007.1"/>
</dbReference>
<dbReference type="Proteomes" id="UP000295431">
    <property type="component" value="Unassembled WGS sequence"/>
</dbReference>